<keyword evidence="2" id="KW-0677">Repeat</keyword>
<dbReference type="SMART" id="SM00320">
    <property type="entry name" value="WD40"/>
    <property type="match status" value="6"/>
</dbReference>
<dbReference type="KEGG" id="lak:106175805"/>
<dbReference type="GeneID" id="106175805"/>
<evidence type="ECO:0000256" key="1">
    <source>
        <dbReference type="ARBA" id="ARBA00022574"/>
    </source>
</evidence>
<dbReference type="PROSITE" id="PS50082">
    <property type="entry name" value="WD_REPEATS_2"/>
    <property type="match status" value="5"/>
</dbReference>
<gene>
    <name evidence="5" type="primary">LOC106175805</name>
</gene>
<dbReference type="Pfam" id="PF00400">
    <property type="entry name" value="WD40"/>
    <property type="match status" value="6"/>
</dbReference>
<dbReference type="PRINTS" id="PR00320">
    <property type="entry name" value="GPROTEINBRPT"/>
</dbReference>
<dbReference type="InParanoid" id="A0A1S3JSR1"/>
<feature type="repeat" description="WD" evidence="3">
    <location>
        <begin position="11"/>
        <end position="43"/>
    </location>
</feature>
<reference evidence="5" key="1">
    <citation type="submission" date="2025-08" db="UniProtKB">
        <authorList>
            <consortium name="RefSeq"/>
        </authorList>
    </citation>
    <scope>IDENTIFICATION</scope>
    <source>
        <tissue evidence="5">Gonads</tissue>
    </source>
</reference>
<dbReference type="InterPro" id="IPR015943">
    <property type="entry name" value="WD40/YVTN_repeat-like_dom_sf"/>
</dbReference>
<dbReference type="InterPro" id="IPR019775">
    <property type="entry name" value="WD40_repeat_CS"/>
</dbReference>
<protein>
    <submittedName>
        <fullName evidence="5">WD repeat, SAM and U-box domain-containing protein 1-like</fullName>
    </submittedName>
</protein>
<dbReference type="PANTHER" id="PTHR19848:SF8">
    <property type="entry name" value="F-BOX AND WD REPEAT DOMAIN CONTAINING 7"/>
    <property type="match status" value="1"/>
</dbReference>
<feature type="repeat" description="WD" evidence="3">
    <location>
        <begin position="138"/>
        <end position="170"/>
    </location>
</feature>
<dbReference type="OrthoDB" id="10064100at2759"/>
<feature type="repeat" description="WD" evidence="3">
    <location>
        <begin position="53"/>
        <end position="94"/>
    </location>
</feature>
<dbReference type="Proteomes" id="UP000085678">
    <property type="component" value="Unplaced"/>
</dbReference>
<evidence type="ECO:0000313" key="4">
    <source>
        <dbReference type="Proteomes" id="UP000085678"/>
    </source>
</evidence>
<evidence type="ECO:0000256" key="2">
    <source>
        <dbReference type="ARBA" id="ARBA00022737"/>
    </source>
</evidence>
<dbReference type="CDD" id="cd00200">
    <property type="entry name" value="WD40"/>
    <property type="match status" value="1"/>
</dbReference>
<dbReference type="Gene3D" id="2.130.10.10">
    <property type="entry name" value="YVTN repeat-like/Quinoprotein amine dehydrogenase"/>
    <property type="match status" value="3"/>
</dbReference>
<evidence type="ECO:0000313" key="5">
    <source>
        <dbReference type="RefSeq" id="XP_013413410.1"/>
    </source>
</evidence>
<dbReference type="InterPro" id="IPR020472">
    <property type="entry name" value="WD40_PAC1"/>
</dbReference>
<name>A0A1S3JSR1_LINAN</name>
<dbReference type="RefSeq" id="XP_013413410.1">
    <property type="nucleotide sequence ID" value="XM_013557956.1"/>
</dbReference>
<dbReference type="PANTHER" id="PTHR19848">
    <property type="entry name" value="WD40 REPEAT PROTEIN"/>
    <property type="match status" value="1"/>
</dbReference>
<keyword evidence="1 3" id="KW-0853">WD repeat</keyword>
<dbReference type="STRING" id="7574.A0A1S3JSR1"/>
<evidence type="ECO:0000256" key="3">
    <source>
        <dbReference type="PROSITE-ProRule" id="PRU00221"/>
    </source>
</evidence>
<feature type="repeat" description="WD" evidence="3">
    <location>
        <begin position="108"/>
        <end position="137"/>
    </location>
</feature>
<dbReference type="InterPro" id="IPR001680">
    <property type="entry name" value="WD40_rpt"/>
</dbReference>
<dbReference type="InterPro" id="IPR036322">
    <property type="entry name" value="WD40_repeat_dom_sf"/>
</dbReference>
<dbReference type="PROSITE" id="PS00678">
    <property type="entry name" value="WD_REPEATS_1"/>
    <property type="match status" value="2"/>
</dbReference>
<keyword evidence="4" id="KW-1185">Reference proteome</keyword>
<organism evidence="4 5">
    <name type="scientific">Lingula anatina</name>
    <name type="common">Brachiopod</name>
    <name type="synonym">Lingula unguis</name>
    <dbReference type="NCBI Taxonomy" id="7574"/>
    <lineage>
        <taxon>Eukaryota</taxon>
        <taxon>Metazoa</taxon>
        <taxon>Spiralia</taxon>
        <taxon>Lophotrochozoa</taxon>
        <taxon>Brachiopoda</taxon>
        <taxon>Linguliformea</taxon>
        <taxon>Lingulata</taxon>
        <taxon>Lingulida</taxon>
        <taxon>Linguloidea</taxon>
        <taxon>Lingulidae</taxon>
        <taxon>Lingula</taxon>
    </lineage>
</organism>
<feature type="repeat" description="WD" evidence="3">
    <location>
        <begin position="246"/>
        <end position="287"/>
    </location>
</feature>
<accession>A0A1S3JSR1</accession>
<dbReference type="AlphaFoldDB" id="A0A1S3JSR1"/>
<dbReference type="PROSITE" id="PS50294">
    <property type="entry name" value="WD_REPEATS_REGION"/>
    <property type="match status" value="4"/>
</dbReference>
<proteinExistence type="predicted"/>
<dbReference type="SUPFAM" id="SSF50978">
    <property type="entry name" value="WD40 repeat-like"/>
    <property type="match status" value="1"/>
</dbReference>
<sequence>MTTVANLIHTISLHQSDVNWVAYSGKTLATCSGDKTVRLWSTEDFTEYPCSPLCGHGYYVHCCVFSPFGTMLASCSTDGKVILWDSKTGEKKGTFEHPSKSGIRVCRFSPNSSWLVTGSDDETLVIWDMKTKKLHRTLVGHTAYVNAVAYTPCSGFLVSGSSNGDLRAWDAEFGHGPCLWYELEGHDLGVMCCEFSPTFGAGSTLSSTGEVQYLLATCGNDNLVKLWNFRARFGTTDVSLTLRDTLAGHRETVMAVCFSSSGNMLASGSGDKTVRLWDPLKGEPLHTIEGHSR</sequence>